<dbReference type="EMBL" id="BLRY01000031">
    <property type="protein sequence ID" value="GFP27370.1"/>
    <property type="molecule type" value="Genomic_DNA"/>
</dbReference>
<comment type="similarity">
    <text evidence="1">Belongs to the glycosyl hydrolase 57 family.</text>
</comment>
<dbReference type="GO" id="GO:0005975">
    <property type="term" value="P:carbohydrate metabolic process"/>
    <property type="evidence" value="ECO:0007669"/>
    <property type="project" value="InterPro"/>
</dbReference>
<evidence type="ECO:0000313" key="5">
    <source>
        <dbReference type="Proteomes" id="UP000591948"/>
    </source>
</evidence>
<name>A0A6V8P5Z5_9ACTN</name>
<protein>
    <submittedName>
        <fullName evidence="4">Alpha-amylase</fullName>
    </submittedName>
</protein>
<dbReference type="PANTHER" id="PTHR36306">
    <property type="entry name" value="ALPHA-AMYLASE-RELATED-RELATED"/>
    <property type="match status" value="1"/>
</dbReference>
<evidence type="ECO:0000256" key="2">
    <source>
        <dbReference type="ARBA" id="ARBA00023277"/>
    </source>
</evidence>
<evidence type="ECO:0000256" key="1">
    <source>
        <dbReference type="ARBA" id="ARBA00006821"/>
    </source>
</evidence>
<dbReference type="SUPFAM" id="SSF88713">
    <property type="entry name" value="Glycoside hydrolase/deacetylase"/>
    <property type="match status" value="1"/>
</dbReference>
<keyword evidence="5" id="KW-1185">Reference proteome</keyword>
<dbReference type="RefSeq" id="WP_176233271.1">
    <property type="nucleotide sequence ID" value="NZ_BLRY01000031.1"/>
</dbReference>
<dbReference type="Pfam" id="PF03065">
    <property type="entry name" value="Glyco_hydro_57"/>
    <property type="match status" value="1"/>
</dbReference>
<dbReference type="CDD" id="cd10795">
    <property type="entry name" value="GH57N_MJA1_like"/>
    <property type="match status" value="1"/>
</dbReference>
<dbReference type="Gene3D" id="3.20.110.20">
    <property type="match status" value="1"/>
</dbReference>
<evidence type="ECO:0000313" key="4">
    <source>
        <dbReference type="EMBL" id="GFP27370.1"/>
    </source>
</evidence>
<feature type="domain" description="Glycoside hydrolase family 57 N-terminal" evidence="3">
    <location>
        <begin position="7"/>
        <end position="290"/>
    </location>
</feature>
<evidence type="ECO:0000259" key="3">
    <source>
        <dbReference type="Pfam" id="PF03065"/>
    </source>
</evidence>
<comment type="caution">
    <text evidence="4">The sequence shown here is derived from an EMBL/GenBank/DDBJ whole genome shotgun (WGS) entry which is preliminary data.</text>
</comment>
<gene>
    <name evidence="4" type="ORF">HKBW3S33_00783</name>
</gene>
<keyword evidence="2" id="KW-0119">Carbohydrate metabolism</keyword>
<dbReference type="InterPro" id="IPR011330">
    <property type="entry name" value="Glyco_hydro/deAcase_b/a-brl"/>
</dbReference>
<accession>A0A6V8P5Z5</accession>
<reference evidence="4 5" key="1">
    <citation type="journal article" date="2020" name="Front. Microbiol.">
        <title>Single-cell genomics of novel Actinobacteria with the Wood-Ljungdahl pathway discovered in a serpentinizing system.</title>
        <authorList>
            <person name="Merino N."/>
            <person name="Kawai M."/>
            <person name="Boyd E.S."/>
            <person name="Colman D.R."/>
            <person name="McGlynn S.E."/>
            <person name="Nealson K.H."/>
            <person name="Kurokawa K."/>
            <person name="Hongoh Y."/>
        </authorList>
    </citation>
    <scope>NUCLEOTIDE SEQUENCE [LARGE SCALE GENOMIC DNA]</scope>
    <source>
        <strain evidence="4 5">S33</strain>
    </source>
</reference>
<dbReference type="GO" id="GO:0003824">
    <property type="term" value="F:catalytic activity"/>
    <property type="evidence" value="ECO:0007669"/>
    <property type="project" value="InterPro"/>
</dbReference>
<proteinExistence type="inferred from homology"/>
<dbReference type="Proteomes" id="UP000591948">
    <property type="component" value="Unassembled WGS sequence"/>
</dbReference>
<sequence>MVQEVAIYLVVHQPRRIKLPAQLIPQGVSAEDMEKCLFDERLNQRYFDKVTRYCYIPATDKFLELVEKGMKISISFSVSFLQQAMKWGERDVLPRFRKLVAHPNVELIGMEPYHSFIFLWDIDMFVKRMEWARNYLAQLLGKEPTVSDTTEMYLSNNVYFALQKAGFEATFMDGRPWVLGWREATHLYNYSQSRLKILIRHHSLSDDVGYRFSNRHWLHYPLTADTYATWIQQTRGDFVFLGWDYETFGEHHSVYSGIFDFLEWLPVELKKRKVSLATPSQLVQKYAPTAYDLPLPEFGSTWAGSGGMEFFLGNPAQQAILRLMMSVYNKAKLTGNEKLVDIALWLAQSDNLHLIQWYGRGGGPEAEVSQYFTPQEWFQLSPDGIIWHQQQVYKNAIRAMDYYMRP</sequence>
<dbReference type="InterPro" id="IPR004300">
    <property type="entry name" value="Glyco_hydro_57_N"/>
</dbReference>
<dbReference type="AlphaFoldDB" id="A0A6V8P5Z5"/>
<organism evidence="4 5">
    <name type="scientific">Candidatus Hakubella thermalkaliphila</name>
    <dbReference type="NCBI Taxonomy" id="2754717"/>
    <lineage>
        <taxon>Bacteria</taxon>
        <taxon>Bacillati</taxon>
        <taxon>Actinomycetota</taxon>
        <taxon>Actinomycetota incertae sedis</taxon>
        <taxon>Candidatus Hakubellales</taxon>
        <taxon>Candidatus Hakubellaceae</taxon>
        <taxon>Candidatus Hakubella</taxon>
    </lineage>
</organism>
<dbReference type="PANTHER" id="PTHR36306:SF1">
    <property type="entry name" value="ALPHA-AMYLASE-RELATED"/>
    <property type="match status" value="1"/>
</dbReference>
<dbReference type="InterPro" id="IPR052046">
    <property type="entry name" value="GH57_Enzymes"/>
</dbReference>